<sequence length="752" mass="84517">MLYFVFGWLSRDSSQNCGFGGVPIFSQSCVGRRAELNGESPPSSEEDEAGLSKIAVEAAAEAGNKSEKAVNLEIDCFKEEFEEVDNVVSAVMEMDSTIQLNQINNGDDVVENKSNSTDASIGKTELNLEVNSLNGLGESEKSDNLDVSLECCKFEDGSARGQNLSTNIELTDVDSENEIENGEEAKDHGNAEQKSIEGEPLADRITVTKLDGRINDGYINKDVNDGEKRRKADMTANRMKTLKKEKTLEIHVGGLHKMTVEQDLFEIFGKFGEVQSARIVRHRTTLKSKGFAFIQYATTEKAKKVLSALKDGIEILGKLKGYEIENVVEIQVPKDTKNDKKIKGFALRFNTFSDAKAAMHRLRKPDVVFGNLRHAKVAFARTPMHSREEIWLQLNSFLDKLKFHLSKEAENLLKEVKTIYDEGVPKSWDAHKLKEICGQYAEPKKIKAYIARPFVRVWLQNSSYVGWKLNMRHRNTDWWKMKGHARSKGGEKESDVKALTDVSKSKIKGTEEKPSAPVVYKNNQDPLNSEHTMEGKTNEQQSIAPKVLDAGAGLSTEPKKTDVKRKNRKRQRDCLHNRRSSNKPEGTSQGKRSSSRSSKRISHVLKGYRRDADYIAYRIPFKEAYAASGYGAISGSKRPSHDLEPRVGYAPLVNHNNQYHAECVTPFHHQRQTYADHLKLDTHYERQPPVKYFKPAMGIDALPHAGFVEFSSRKQSFSADDYPARRIAEYSGPYDQGPVHGAGRRFCDFVAA</sequence>
<protein>
    <recommendedName>
        <fullName evidence="4">RRM domain-containing protein</fullName>
    </recommendedName>
</protein>
<dbReference type="SMART" id="SM00360">
    <property type="entry name" value="RRM"/>
    <property type="match status" value="1"/>
</dbReference>
<dbReference type="Pfam" id="PF00076">
    <property type="entry name" value="RRM_1"/>
    <property type="match status" value="1"/>
</dbReference>
<evidence type="ECO:0000313" key="5">
    <source>
        <dbReference type="EMBL" id="KAE8710703.1"/>
    </source>
</evidence>
<dbReference type="InterPro" id="IPR012677">
    <property type="entry name" value="Nucleotide-bd_a/b_plait_sf"/>
</dbReference>
<dbReference type="EMBL" id="VEPZ02000927">
    <property type="protein sequence ID" value="KAE8710703.1"/>
    <property type="molecule type" value="Genomic_DNA"/>
</dbReference>
<feature type="compositionally biased region" description="Basic residues" evidence="3">
    <location>
        <begin position="562"/>
        <end position="581"/>
    </location>
</feature>
<keyword evidence="1 2" id="KW-0694">RNA-binding</keyword>
<dbReference type="GO" id="GO:0003723">
    <property type="term" value="F:RNA binding"/>
    <property type="evidence" value="ECO:0007669"/>
    <property type="project" value="UniProtKB-UniRule"/>
</dbReference>
<name>A0A6A3B3B3_HIBSY</name>
<gene>
    <name evidence="5" type="ORF">F3Y22_tig00110319pilonHSYRG00159</name>
</gene>
<evidence type="ECO:0000256" key="3">
    <source>
        <dbReference type="SAM" id="MobiDB-lite"/>
    </source>
</evidence>
<evidence type="ECO:0000256" key="2">
    <source>
        <dbReference type="PROSITE-ProRule" id="PRU00176"/>
    </source>
</evidence>
<feature type="domain" description="RRM" evidence="4">
    <location>
        <begin position="248"/>
        <end position="335"/>
    </location>
</feature>
<evidence type="ECO:0000313" key="6">
    <source>
        <dbReference type="Proteomes" id="UP000436088"/>
    </source>
</evidence>
<dbReference type="PROSITE" id="PS50102">
    <property type="entry name" value="RRM"/>
    <property type="match status" value="1"/>
</dbReference>
<dbReference type="Gene3D" id="3.30.70.330">
    <property type="match status" value="1"/>
</dbReference>
<feature type="compositionally biased region" description="Basic residues" evidence="3">
    <location>
        <begin position="593"/>
        <end position="604"/>
    </location>
</feature>
<dbReference type="InterPro" id="IPR000504">
    <property type="entry name" value="RRM_dom"/>
</dbReference>
<feature type="compositionally biased region" description="Polar residues" evidence="3">
    <location>
        <begin position="521"/>
        <end position="530"/>
    </location>
</feature>
<feature type="compositionally biased region" description="Basic and acidic residues" evidence="3">
    <location>
        <begin position="488"/>
        <end position="498"/>
    </location>
</feature>
<evidence type="ECO:0000256" key="1">
    <source>
        <dbReference type="ARBA" id="ARBA00022884"/>
    </source>
</evidence>
<dbReference type="InterPro" id="IPR035979">
    <property type="entry name" value="RBD_domain_sf"/>
</dbReference>
<reference evidence="5" key="1">
    <citation type="submission" date="2019-09" db="EMBL/GenBank/DDBJ databases">
        <title>Draft genome information of white flower Hibiscus syriacus.</title>
        <authorList>
            <person name="Kim Y.-M."/>
        </authorList>
    </citation>
    <scope>NUCLEOTIDE SEQUENCE [LARGE SCALE GENOMIC DNA]</scope>
    <source>
        <strain evidence="5">YM2019G1</strain>
    </source>
</reference>
<feature type="region of interest" description="Disordered" evidence="3">
    <location>
        <begin position="483"/>
        <end position="604"/>
    </location>
</feature>
<dbReference type="SUPFAM" id="SSF54928">
    <property type="entry name" value="RNA-binding domain, RBD"/>
    <property type="match status" value="1"/>
</dbReference>
<organism evidence="5 6">
    <name type="scientific">Hibiscus syriacus</name>
    <name type="common">Rose of Sharon</name>
    <dbReference type="NCBI Taxonomy" id="106335"/>
    <lineage>
        <taxon>Eukaryota</taxon>
        <taxon>Viridiplantae</taxon>
        <taxon>Streptophyta</taxon>
        <taxon>Embryophyta</taxon>
        <taxon>Tracheophyta</taxon>
        <taxon>Spermatophyta</taxon>
        <taxon>Magnoliopsida</taxon>
        <taxon>eudicotyledons</taxon>
        <taxon>Gunneridae</taxon>
        <taxon>Pentapetalae</taxon>
        <taxon>rosids</taxon>
        <taxon>malvids</taxon>
        <taxon>Malvales</taxon>
        <taxon>Malvaceae</taxon>
        <taxon>Malvoideae</taxon>
        <taxon>Hibiscus</taxon>
    </lineage>
</organism>
<accession>A0A6A3B3B3</accession>
<dbReference type="PANTHER" id="PTHR21245">
    <property type="entry name" value="HETEROGENEOUS NUCLEAR RIBONUCLEOPROTEIN"/>
    <property type="match status" value="1"/>
</dbReference>
<evidence type="ECO:0000259" key="4">
    <source>
        <dbReference type="PROSITE" id="PS50102"/>
    </source>
</evidence>
<dbReference type="AlphaFoldDB" id="A0A6A3B3B3"/>
<keyword evidence="6" id="KW-1185">Reference proteome</keyword>
<comment type="caution">
    <text evidence="5">The sequence shown here is derived from an EMBL/GenBank/DDBJ whole genome shotgun (WGS) entry which is preliminary data.</text>
</comment>
<dbReference type="Proteomes" id="UP000436088">
    <property type="component" value="Unassembled WGS sequence"/>
</dbReference>
<proteinExistence type="predicted"/>